<protein>
    <submittedName>
        <fullName evidence="1">Uncharacterized protein</fullName>
    </submittedName>
</protein>
<sequence>MICLWNRFVGEEAVYYYKAEGEVDRGGTQQVPGSPKALWEGMATHRRCARSNPDYFKSQFPSYTIKFQVLCAVVKPNQAQAQNSSQLMLFGACHRAHWYKDRGADQKPCTEVLHKGQLIL</sequence>
<dbReference type="EMBL" id="AMZH03007512">
    <property type="protein sequence ID" value="RRT61148.1"/>
    <property type="molecule type" value="Genomic_DNA"/>
</dbReference>
<dbReference type="Proteomes" id="UP000287651">
    <property type="component" value="Unassembled WGS sequence"/>
</dbReference>
<proteinExistence type="predicted"/>
<accession>A0A426ZAY5</accession>
<dbReference type="AlphaFoldDB" id="A0A426ZAY5"/>
<name>A0A426ZAY5_ENSVE</name>
<organism evidence="1 2">
    <name type="scientific">Ensete ventricosum</name>
    <name type="common">Abyssinian banana</name>
    <name type="synonym">Musa ensete</name>
    <dbReference type="NCBI Taxonomy" id="4639"/>
    <lineage>
        <taxon>Eukaryota</taxon>
        <taxon>Viridiplantae</taxon>
        <taxon>Streptophyta</taxon>
        <taxon>Embryophyta</taxon>
        <taxon>Tracheophyta</taxon>
        <taxon>Spermatophyta</taxon>
        <taxon>Magnoliopsida</taxon>
        <taxon>Liliopsida</taxon>
        <taxon>Zingiberales</taxon>
        <taxon>Musaceae</taxon>
        <taxon>Ensete</taxon>
    </lineage>
</organism>
<evidence type="ECO:0000313" key="1">
    <source>
        <dbReference type="EMBL" id="RRT61148.1"/>
    </source>
</evidence>
<evidence type="ECO:0000313" key="2">
    <source>
        <dbReference type="Proteomes" id="UP000287651"/>
    </source>
</evidence>
<reference evidence="1 2" key="1">
    <citation type="journal article" date="2014" name="Agronomy (Basel)">
        <title>A Draft Genome Sequence for Ensete ventricosum, the Drought-Tolerant Tree Against Hunger.</title>
        <authorList>
            <person name="Harrison J."/>
            <person name="Moore K.A."/>
            <person name="Paszkiewicz K."/>
            <person name="Jones T."/>
            <person name="Grant M."/>
            <person name="Ambacheew D."/>
            <person name="Muzemil S."/>
            <person name="Studholme D.J."/>
        </authorList>
    </citation>
    <scope>NUCLEOTIDE SEQUENCE [LARGE SCALE GENOMIC DNA]</scope>
</reference>
<gene>
    <name evidence="1" type="ORF">B296_00006681</name>
</gene>
<comment type="caution">
    <text evidence="1">The sequence shown here is derived from an EMBL/GenBank/DDBJ whole genome shotgun (WGS) entry which is preliminary data.</text>
</comment>